<evidence type="ECO:0008006" key="4">
    <source>
        <dbReference type="Google" id="ProtNLM"/>
    </source>
</evidence>
<gene>
    <name evidence="2" type="ORF">LZC94_08500</name>
</gene>
<dbReference type="RefSeq" id="WP_394826939.1">
    <property type="nucleotide sequence ID" value="NZ_CP089984.1"/>
</dbReference>
<dbReference type="SUPFAM" id="SSF56784">
    <property type="entry name" value="HAD-like"/>
    <property type="match status" value="1"/>
</dbReference>
<dbReference type="InterPro" id="IPR036412">
    <property type="entry name" value="HAD-like_sf"/>
</dbReference>
<evidence type="ECO:0000313" key="2">
    <source>
        <dbReference type="EMBL" id="WXB17309.1"/>
    </source>
</evidence>
<accession>A0ABZ2M5M4</accession>
<sequence>MNPILFTFDIFGTTLDWKRGMQEALAAHGHALTDDAFNRITAAQARLQAGPFQTYTDIVTQSLVEVVGLDASTARSIGDNVGRAPLFTDASEALTRLMRIAPCVAMTNSDRAHRAQVEAQLGFALSDWFCAEDVRAYKPSPEFWHYVARRRGLRFDKGWWHVSAYADYDLDVARSLGLTAVFVQRPHHVSGGADYEFRSYSAMADYLETLLKV</sequence>
<keyword evidence="3" id="KW-1185">Reference proteome</keyword>
<proteinExistence type="predicted"/>
<organism evidence="2 3">
    <name type="scientific">Pendulispora albinea</name>
    <dbReference type="NCBI Taxonomy" id="2741071"/>
    <lineage>
        <taxon>Bacteria</taxon>
        <taxon>Pseudomonadati</taxon>
        <taxon>Myxococcota</taxon>
        <taxon>Myxococcia</taxon>
        <taxon>Myxococcales</taxon>
        <taxon>Sorangiineae</taxon>
        <taxon>Pendulisporaceae</taxon>
        <taxon>Pendulispora</taxon>
    </lineage>
</organism>
<dbReference type="InterPro" id="IPR023214">
    <property type="entry name" value="HAD_sf"/>
</dbReference>
<dbReference type="Proteomes" id="UP001370348">
    <property type="component" value="Chromosome"/>
</dbReference>
<evidence type="ECO:0000313" key="3">
    <source>
        <dbReference type="Proteomes" id="UP001370348"/>
    </source>
</evidence>
<reference evidence="2 3" key="1">
    <citation type="submission" date="2021-12" db="EMBL/GenBank/DDBJ databases">
        <title>Discovery of the Pendulisporaceae a myxobacterial family with distinct sporulation behavior and unique specialized metabolism.</title>
        <authorList>
            <person name="Garcia R."/>
            <person name="Popoff A."/>
            <person name="Bader C.D."/>
            <person name="Loehr J."/>
            <person name="Walesch S."/>
            <person name="Walt C."/>
            <person name="Boldt J."/>
            <person name="Bunk B."/>
            <person name="Haeckl F.J.F.P.J."/>
            <person name="Gunesch A.P."/>
            <person name="Birkelbach J."/>
            <person name="Nuebel U."/>
            <person name="Pietschmann T."/>
            <person name="Bach T."/>
            <person name="Mueller R."/>
        </authorList>
    </citation>
    <scope>NUCLEOTIDE SEQUENCE [LARGE SCALE GENOMIC DNA]</scope>
    <source>
        <strain evidence="2 3">MSr11954</strain>
    </source>
</reference>
<dbReference type="PANTHER" id="PTHR43316:SF9">
    <property type="entry name" value="ACID DEHALOGENASE, PUTATIVE (AFU_ORTHOLOGUE AFUA_6G14460)-RELATED"/>
    <property type="match status" value="1"/>
</dbReference>
<keyword evidence="1" id="KW-0378">Hydrolase</keyword>
<dbReference type="Gene3D" id="1.10.150.750">
    <property type="match status" value="1"/>
</dbReference>
<evidence type="ECO:0000256" key="1">
    <source>
        <dbReference type="ARBA" id="ARBA00022801"/>
    </source>
</evidence>
<name>A0ABZ2M5M4_9BACT</name>
<dbReference type="PANTHER" id="PTHR43316">
    <property type="entry name" value="HYDROLASE, HALOACID DELAHOGENASE-RELATED"/>
    <property type="match status" value="1"/>
</dbReference>
<protein>
    <recommendedName>
        <fullName evidence="4">Haloacid dehalogenase</fullName>
    </recommendedName>
</protein>
<dbReference type="Gene3D" id="3.40.50.1000">
    <property type="entry name" value="HAD superfamily/HAD-like"/>
    <property type="match status" value="1"/>
</dbReference>
<dbReference type="Pfam" id="PF00702">
    <property type="entry name" value="Hydrolase"/>
    <property type="match status" value="1"/>
</dbReference>
<dbReference type="EMBL" id="CP089984">
    <property type="protein sequence ID" value="WXB17309.1"/>
    <property type="molecule type" value="Genomic_DNA"/>
</dbReference>
<dbReference type="InterPro" id="IPR051540">
    <property type="entry name" value="S-2-haloacid_dehalogenase"/>
</dbReference>